<keyword evidence="3" id="KW-0804">Transcription</keyword>
<dbReference type="Proteomes" id="UP000550729">
    <property type="component" value="Unassembled WGS sequence"/>
</dbReference>
<keyword evidence="7" id="KW-1185">Reference proteome</keyword>
<dbReference type="PRINTS" id="PR00455">
    <property type="entry name" value="HTHTETR"/>
</dbReference>
<evidence type="ECO:0000259" key="5">
    <source>
        <dbReference type="PROSITE" id="PS50977"/>
    </source>
</evidence>
<dbReference type="PANTHER" id="PTHR47506:SF1">
    <property type="entry name" value="HTH-TYPE TRANSCRIPTIONAL REGULATOR YJDC"/>
    <property type="match status" value="1"/>
</dbReference>
<dbReference type="EMBL" id="JABBNB010000040">
    <property type="protein sequence ID" value="NMO04752.1"/>
    <property type="molecule type" value="Genomic_DNA"/>
</dbReference>
<accession>A0A848L2U4</accession>
<reference evidence="6 7" key="1">
    <citation type="submission" date="2020-04" db="EMBL/GenBank/DDBJ databases">
        <title>Gordonia sp. nov. TBRC 11910.</title>
        <authorList>
            <person name="Suriyachadkun C."/>
        </authorList>
    </citation>
    <scope>NUCLEOTIDE SEQUENCE [LARGE SCALE GENOMIC DNA]</scope>
    <source>
        <strain evidence="6 7">TBRC 11910</strain>
    </source>
</reference>
<protein>
    <submittedName>
        <fullName evidence="6">TetR/AcrR family transcriptional regulator</fullName>
    </submittedName>
</protein>
<dbReference type="AlphaFoldDB" id="A0A848L2U4"/>
<evidence type="ECO:0000256" key="2">
    <source>
        <dbReference type="ARBA" id="ARBA00023125"/>
    </source>
</evidence>
<dbReference type="GO" id="GO:0003677">
    <property type="term" value="F:DNA binding"/>
    <property type="evidence" value="ECO:0007669"/>
    <property type="project" value="UniProtKB-UniRule"/>
</dbReference>
<keyword evidence="2 4" id="KW-0238">DNA-binding</keyword>
<organism evidence="6 7">
    <name type="scientific">Gordonia asplenii</name>
    <dbReference type="NCBI Taxonomy" id="2725283"/>
    <lineage>
        <taxon>Bacteria</taxon>
        <taxon>Bacillati</taxon>
        <taxon>Actinomycetota</taxon>
        <taxon>Actinomycetes</taxon>
        <taxon>Mycobacteriales</taxon>
        <taxon>Gordoniaceae</taxon>
        <taxon>Gordonia</taxon>
    </lineage>
</organism>
<gene>
    <name evidence="6" type="ORF">HH308_26365</name>
</gene>
<dbReference type="RefSeq" id="WP_170197255.1">
    <property type="nucleotide sequence ID" value="NZ_JABBNB010000040.1"/>
</dbReference>
<dbReference type="Pfam" id="PF00440">
    <property type="entry name" value="TetR_N"/>
    <property type="match status" value="1"/>
</dbReference>
<dbReference type="InterPro" id="IPR009057">
    <property type="entry name" value="Homeodomain-like_sf"/>
</dbReference>
<dbReference type="PANTHER" id="PTHR47506">
    <property type="entry name" value="TRANSCRIPTIONAL REGULATORY PROTEIN"/>
    <property type="match status" value="1"/>
</dbReference>
<evidence type="ECO:0000313" key="6">
    <source>
        <dbReference type="EMBL" id="NMO04752.1"/>
    </source>
</evidence>
<evidence type="ECO:0000256" key="1">
    <source>
        <dbReference type="ARBA" id="ARBA00023015"/>
    </source>
</evidence>
<feature type="DNA-binding region" description="H-T-H motif" evidence="4">
    <location>
        <begin position="29"/>
        <end position="48"/>
    </location>
</feature>
<keyword evidence="1" id="KW-0805">Transcription regulation</keyword>
<dbReference type="SUPFAM" id="SSF46689">
    <property type="entry name" value="Homeodomain-like"/>
    <property type="match status" value="1"/>
</dbReference>
<comment type="caution">
    <text evidence="6">The sequence shown here is derived from an EMBL/GenBank/DDBJ whole genome shotgun (WGS) entry which is preliminary data.</text>
</comment>
<evidence type="ECO:0000256" key="3">
    <source>
        <dbReference type="ARBA" id="ARBA00023163"/>
    </source>
</evidence>
<name>A0A848L2U4_9ACTN</name>
<dbReference type="Gene3D" id="1.10.357.10">
    <property type="entry name" value="Tetracycline Repressor, domain 2"/>
    <property type="match status" value="1"/>
</dbReference>
<sequence>MGRKPRFSTDELLDAAMDLISAGGAASATMTAVAGAVGAPSGSMYHRFASRDEMLARLWLRTIGEFQTGFVDALSDVDTIAAIDSTIAFVFDWTAANPTKSALLLQFDEKAIVDAWPESLAADLSTANNTVRQALREFTQRHLGSSSKPDVDRVIYALVDLPYAAVRRHLPSGRPRPWLREFTFDAAHQVLRPERQDA</sequence>
<evidence type="ECO:0000313" key="7">
    <source>
        <dbReference type="Proteomes" id="UP000550729"/>
    </source>
</evidence>
<proteinExistence type="predicted"/>
<feature type="domain" description="HTH tetR-type" evidence="5">
    <location>
        <begin position="6"/>
        <end position="66"/>
    </location>
</feature>
<dbReference type="PROSITE" id="PS50977">
    <property type="entry name" value="HTH_TETR_2"/>
    <property type="match status" value="1"/>
</dbReference>
<dbReference type="InterPro" id="IPR001647">
    <property type="entry name" value="HTH_TetR"/>
</dbReference>
<evidence type="ECO:0000256" key="4">
    <source>
        <dbReference type="PROSITE-ProRule" id="PRU00335"/>
    </source>
</evidence>